<organism evidence="4 7">
    <name type="scientific">Didymodactylos carnosus</name>
    <dbReference type="NCBI Taxonomy" id="1234261"/>
    <lineage>
        <taxon>Eukaryota</taxon>
        <taxon>Metazoa</taxon>
        <taxon>Spiralia</taxon>
        <taxon>Gnathifera</taxon>
        <taxon>Rotifera</taxon>
        <taxon>Eurotatoria</taxon>
        <taxon>Bdelloidea</taxon>
        <taxon>Philodinida</taxon>
        <taxon>Philodinidae</taxon>
        <taxon>Didymodactylos</taxon>
    </lineage>
</organism>
<gene>
    <name evidence="4" type="ORF">GPM918_LOCUS31843</name>
    <name evidence="3" type="ORF">OVA965_LOCUS25115</name>
    <name evidence="6" type="ORF">SRO942_LOCUS32494</name>
    <name evidence="5" type="ORF">TMI583_LOCUS25839</name>
</gene>
<evidence type="ECO:0000313" key="6">
    <source>
        <dbReference type="EMBL" id="CAF4256809.1"/>
    </source>
</evidence>
<reference evidence="4" key="1">
    <citation type="submission" date="2021-02" db="EMBL/GenBank/DDBJ databases">
        <authorList>
            <person name="Nowell W R."/>
        </authorList>
    </citation>
    <scope>NUCLEOTIDE SEQUENCE</scope>
</reference>
<evidence type="ECO:0000313" key="7">
    <source>
        <dbReference type="Proteomes" id="UP000663829"/>
    </source>
</evidence>
<evidence type="ECO:0000256" key="1">
    <source>
        <dbReference type="SAM" id="MobiDB-lite"/>
    </source>
</evidence>
<keyword evidence="2" id="KW-1133">Transmembrane helix</keyword>
<dbReference type="EMBL" id="CAJNOQ010015894">
    <property type="protein sequence ID" value="CAF1370731.1"/>
    <property type="molecule type" value="Genomic_DNA"/>
</dbReference>
<dbReference type="Proteomes" id="UP000663829">
    <property type="component" value="Unassembled WGS sequence"/>
</dbReference>
<feature type="region of interest" description="Disordered" evidence="1">
    <location>
        <begin position="132"/>
        <end position="152"/>
    </location>
</feature>
<dbReference type="EMBL" id="CAJOBA010036974">
    <property type="protein sequence ID" value="CAF4033383.1"/>
    <property type="molecule type" value="Genomic_DNA"/>
</dbReference>
<keyword evidence="2" id="KW-0472">Membrane</keyword>
<dbReference type="EMBL" id="CAJNOK010015433">
    <property type="protein sequence ID" value="CAF1225281.1"/>
    <property type="molecule type" value="Genomic_DNA"/>
</dbReference>
<dbReference type="EMBL" id="CAJOBC010075340">
    <property type="protein sequence ID" value="CAF4256809.1"/>
    <property type="molecule type" value="Genomic_DNA"/>
</dbReference>
<evidence type="ECO:0000313" key="3">
    <source>
        <dbReference type="EMBL" id="CAF1225281.1"/>
    </source>
</evidence>
<proteinExistence type="predicted"/>
<feature type="compositionally biased region" description="Basic and acidic residues" evidence="1">
    <location>
        <begin position="39"/>
        <end position="50"/>
    </location>
</feature>
<feature type="compositionally biased region" description="Basic residues" evidence="1">
    <location>
        <begin position="1"/>
        <end position="13"/>
    </location>
</feature>
<sequence length="218" mass="25427">MEKRKTLNLRSKKTILSSSPQTPPTRSISDSDISEFDEKEPLNNRVCRRDHTSKRLQQRTPSNAPSTAMRNNSTARCPQHYNENDNENIPAINQGLCVNNHNSHSAHRGSDFLELNQNEFYDRQKSNHLYQYQQRKQQRRGRHGSGGEVNNNDQHRLSLIPLPLIDIMIILFRLTVLILALAIIGYCCYFVFKFLKPKPRQTFWERTFTSVTDWLQGE</sequence>
<evidence type="ECO:0000313" key="4">
    <source>
        <dbReference type="EMBL" id="CAF1370731.1"/>
    </source>
</evidence>
<feature type="compositionally biased region" description="Polar residues" evidence="1">
    <location>
        <begin position="14"/>
        <end position="26"/>
    </location>
</feature>
<name>A0A815IXS7_9BILA</name>
<dbReference type="Proteomes" id="UP000682733">
    <property type="component" value="Unassembled WGS sequence"/>
</dbReference>
<evidence type="ECO:0000256" key="2">
    <source>
        <dbReference type="SAM" id="Phobius"/>
    </source>
</evidence>
<keyword evidence="2" id="KW-0812">Transmembrane</keyword>
<comment type="caution">
    <text evidence="4">The sequence shown here is derived from an EMBL/GenBank/DDBJ whole genome shotgun (WGS) entry which is preliminary data.</text>
</comment>
<feature type="transmembrane region" description="Helical" evidence="2">
    <location>
        <begin position="167"/>
        <end position="192"/>
    </location>
</feature>
<accession>A0A815IXS7</accession>
<evidence type="ECO:0000313" key="5">
    <source>
        <dbReference type="EMBL" id="CAF4033383.1"/>
    </source>
</evidence>
<keyword evidence="7" id="KW-1185">Reference proteome</keyword>
<feature type="region of interest" description="Disordered" evidence="1">
    <location>
        <begin position="1"/>
        <end position="73"/>
    </location>
</feature>
<dbReference type="Proteomes" id="UP000681722">
    <property type="component" value="Unassembled WGS sequence"/>
</dbReference>
<dbReference type="AlphaFoldDB" id="A0A815IXS7"/>
<feature type="compositionally biased region" description="Polar residues" evidence="1">
    <location>
        <begin position="58"/>
        <end position="73"/>
    </location>
</feature>
<dbReference type="Proteomes" id="UP000677228">
    <property type="component" value="Unassembled WGS sequence"/>
</dbReference>
<protein>
    <submittedName>
        <fullName evidence="4">Uncharacterized protein</fullName>
    </submittedName>
</protein>